<dbReference type="GO" id="GO:0008324">
    <property type="term" value="F:monoatomic cation transmembrane transporter activity"/>
    <property type="evidence" value="ECO:0007669"/>
    <property type="project" value="InterPro"/>
</dbReference>
<keyword evidence="4 8" id="KW-0812">Transmembrane</keyword>
<dbReference type="InterPro" id="IPR003445">
    <property type="entry name" value="Cat_transpt"/>
</dbReference>
<keyword evidence="7 8" id="KW-0472">Membrane</keyword>
<keyword evidence="10" id="KW-1185">Reference proteome</keyword>
<feature type="transmembrane region" description="Helical" evidence="8">
    <location>
        <begin position="133"/>
        <end position="153"/>
    </location>
</feature>
<feature type="transmembrane region" description="Helical" evidence="8">
    <location>
        <begin position="476"/>
        <end position="498"/>
    </location>
</feature>
<keyword evidence="5 8" id="KW-1133">Transmembrane helix</keyword>
<dbReference type="PANTHER" id="PTHR32024">
    <property type="entry name" value="TRK SYSTEM POTASSIUM UPTAKE PROTEIN TRKG-RELATED"/>
    <property type="match status" value="1"/>
</dbReference>
<feature type="transmembrane region" description="Helical" evidence="8">
    <location>
        <begin position="40"/>
        <end position="59"/>
    </location>
</feature>
<comment type="subcellular location">
    <subcellularLocation>
        <location evidence="1">Cell membrane</location>
        <topology evidence="1">Multi-pass membrane protein</topology>
    </subcellularLocation>
</comment>
<dbReference type="GO" id="GO:0005886">
    <property type="term" value="C:plasma membrane"/>
    <property type="evidence" value="ECO:0007669"/>
    <property type="project" value="UniProtKB-SubCell"/>
</dbReference>
<evidence type="ECO:0000256" key="3">
    <source>
        <dbReference type="ARBA" id="ARBA00022475"/>
    </source>
</evidence>
<keyword evidence="3" id="KW-1003">Cell membrane</keyword>
<feature type="transmembrane region" description="Helical" evidence="8">
    <location>
        <begin position="281"/>
        <end position="301"/>
    </location>
</feature>
<evidence type="ECO:0000256" key="1">
    <source>
        <dbReference type="ARBA" id="ARBA00004651"/>
    </source>
</evidence>
<evidence type="ECO:0000313" key="9">
    <source>
        <dbReference type="EMBL" id="QXT38333.1"/>
    </source>
</evidence>
<reference evidence="9 10" key="1">
    <citation type="submission" date="2021-07" db="EMBL/GenBank/DDBJ databases">
        <title>A novel Jannaschia species isolated from marine dinoflagellate Ceratoperidinium margalefii.</title>
        <authorList>
            <person name="Jiang Y."/>
            <person name="Li Z."/>
        </authorList>
    </citation>
    <scope>NUCLEOTIDE SEQUENCE [LARGE SCALE GENOMIC DNA]</scope>
    <source>
        <strain evidence="9 10">J12C1-MA-4</strain>
    </source>
</reference>
<sequence>MVAYFRNLPFFAILIFLAGGAMMVPAVVATVSQDFETGRAFLYSGLMVLISAMLVGFACQTPRRPPSERSHLASLFLAYLWLPLVLALPMDQAVGNTRFVNVYLDMVSALTTTGAEVFEPMRLAPSVHLWRGLVGWFGGLLIWITAFAVLAPLNLGGYEVTSEATVQGKIVNARGQMRAAGASERLRKHAMRLTPIYAGLTVVLAVGLAASGETPLVAAIHAMSTLATSGISPGTGLESRPPGFVGEVLIFFFFLFALSRRTYSSGFGREFRERLTRDREIRLALFATVVVPTLLFMRHWVGALEVDDLSDGQAALSALWGAVFTVLSFLTTTGWVSEAWVDARTWSGLQTPGLLLVGLVLMGGGVATTTGGVKLLRVYALYKHGVREMGKLIYPNSVAGAGRLGRRIRREGAYIAWVVFMLLVLSIAVVMVGLAATGLDFEAATVLAISSLTTTGPLASVAGARPIDYFTLTDAAKLICAAAMIVGRIETLVLIALLNPGFWRD</sequence>
<organism evidence="9 10">
    <name type="scientific">Gymnodinialimonas ceratoperidinii</name>
    <dbReference type="NCBI Taxonomy" id="2856823"/>
    <lineage>
        <taxon>Bacteria</taxon>
        <taxon>Pseudomonadati</taxon>
        <taxon>Pseudomonadota</taxon>
        <taxon>Alphaproteobacteria</taxon>
        <taxon>Rhodobacterales</taxon>
        <taxon>Paracoccaceae</taxon>
        <taxon>Gymnodinialimonas</taxon>
    </lineage>
</organism>
<feature type="transmembrane region" description="Helical" evidence="8">
    <location>
        <begin position="413"/>
        <end position="437"/>
    </location>
</feature>
<dbReference type="PANTHER" id="PTHR32024:SF3">
    <property type="entry name" value="TRK SYSTEM POTASSIUM UPTAKE PROTEIN"/>
    <property type="match status" value="1"/>
</dbReference>
<feature type="transmembrane region" description="Helical" evidence="8">
    <location>
        <begin position="71"/>
        <end position="90"/>
    </location>
</feature>
<dbReference type="AlphaFoldDB" id="A0A8F6Y988"/>
<name>A0A8F6Y988_9RHOB</name>
<protein>
    <submittedName>
        <fullName evidence="9">TrkH family potassium uptake protein</fullName>
    </submittedName>
</protein>
<evidence type="ECO:0000256" key="4">
    <source>
        <dbReference type="ARBA" id="ARBA00022692"/>
    </source>
</evidence>
<dbReference type="RefSeq" id="WP_219000530.1">
    <property type="nucleotide sequence ID" value="NZ_CP079194.1"/>
</dbReference>
<keyword evidence="6" id="KW-0406">Ion transport</keyword>
<evidence type="ECO:0000313" key="10">
    <source>
        <dbReference type="Proteomes" id="UP000825009"/>
    </source>
</evidence>
<feature type="transmembrane region" description="Helical" evidence="8">
    <location>
        <begin position="313"/>
        <end position="336"/>
    </location>
</feature>
<evidence type="ECO:0000256" key="8">
    <source>
        <dbReference type="SAM" id="Phobius"/>
    </source>
</evidence>
<feature type="transmembrane region" description="Helical" evidence="8">
    <location>
        <begin position="243"/>
        <end position="260"/>
    </location>
</feature>
<feature type="transmembrane region" description="Helical" evidence="8">
    <location>
        <begin position="196"/>
        <end position="223"/>
    </location>
</feature>
<evidence type="ECO:0000256" key="5">
    <source>
        <dbReference type="ARBA" id="ARBA00022989"/>
    </source>
</evidence>
<evidence type="ECO:0000256" key="6">
    <source>
        <dbReference type="ARBA" id="ARBA00023065"/>
    </source>
</evidence>
<proteinExistence type="predicted"/>
<dbReference type="GO" id="GO:0030001">
    <property type="term" value="P:metal ion transport"/>
    <property type="evidence" value="ECO:0007669"/>
    <property type="project" value="UniProtKB-ARBA"/>
</dbReference>
<dbReference type="Proteomes" id="UP000825009">
    <property type="component" value="Chromosome"/>
</dbReference>
<feature type="transmembrane region" description="Helical" evidence="8">
    <location>
        <begin position="443"/>
        <end position="464"/>
    </location>
</feature>
<dbReference type="KEGG" id="gce:KYE46_10255"/>
<dbReference type="EMBL" id="CP079194">
    <property type="protein sequence ID" value="QXT38333.1"/>
    <property type="molecule type" value="Genomic_DNA"/>
</dbReference>
<dbReference type="Pfam" id="PF02386">
    <property type="entry name" value="TrkH"/>
    <property type="match status" value="1"/>
</dbReference>
<evidence type="ECO:0000256" key="2">
    <source>
        <dbReference type="ARBA" id="ARBA00022448"/>
    </source>
</evidence>
<evidence type="ECO:0000256" key="7">
    <source>
        <dbReference type="ARBA" id="ARBA00023136"/>
    </source>
</evidence>
<accession>A0A8F6Y988</accession>
<keyword evidence="2" id="KW-0813">Transport</keyword>
<gene>
    <name evidence="9" type="ORF">KYE46_10255</name>
</gene>